<keyword evidence="3" id="KW-1185">Reference proteome</keyword>
<dbReference type="EMBL" id="JACXSS010000001">
    <property type="protein sequence ID" value="MBD9356112.1"/>
    <property type="molecule type" value="Genomic_DNA"/>
</dbReference>
<feature type="transmembrane region" description="Helical" evidence="1">
    <location>
        <begin position="140"/>
        <end position="157"/>
    </location>
</feature>
<reference evidence="2 3" key="1">
    <citation type="submission" date="2020-09" db="EMBL/GenBank/DDBJ databases">
        <title>Methylomonas albis sp. nov. and Methylomonas fluvii sp. nov.: Two cold-adapted methanotrophs from the River Elbe and an amended description of Methylovulum psychrotolerans strain Eb1.</title>
        <authorList>
            <person name="Bussmann I.K."/>
            <person name="Klings K.-W."/>
            <person name="Warnstedt J."/>
            <person name="Hoppert M."/>
            <person name="Saborowski A."/>
            <person name="Horn F."/>
            <person name="Liebner S."/>
        </authorList>
    </citation>
    <scope>NUCLEOTIDE SEQUENCE [LARGE SCALE GENOMIC DNA]</scope>
    <source>
        <strain evidence="2 3">EbA</strain>
    </source>
</reference>
<dbReference type="Proteomes" id="UP000652176">
    <property type="component" value="Unassembled WGS sequence"/>
</dbReference>
<comment type="caution">
    <text evidence="2">The sequence shown here is derived from an EMBL/GenBank/DDBJ whole genome shotgun (WGS) entry which is preliminary data.</text>
</comment>
<feature type="transmembrane region" description="Helical" evidence="1">
    <location>
        <begin position="74"/>
        <end position="94"/>
    </location>
</feature>
<dbReference type="Pfam" id="PF09490">
    <property type="entry name" value="CbtA"/>
    <property type="match status" value="1"/>
</dbReference>
<feature type="transmembrane region" description="Helical" evidence="1">
    <location>
        <begin position="101"/>
        <end position="120"/>
    </location>
</feature>
<keyword evidence="1" id="KW-0472">Membrane</keyword>
<proteinExistence type="predicted"/>
<name>A0ABR9CZ12_9GAMM</name>
<keyword evidence="1" id="KW-1133">Transmembrane helix</keyword>
<evidence type="ECO:0000313" key="3">
    <source>
        <dbReference type="Proteomes" id="UP000652176"/>
    </source>
</evidence>
<gene>
    <name evidence="2" type="ORF">IE877_09445</name>
</gene>
<protein>
    <submittedName>
        <fullName evidence="2">CbtA family protein</fullName>
    </submittedName>
</protein>
<organism evidence="2 3">
    <name type="scientific">Methylomonas albis</name>
    <dbReference type="NCBI Taxonomy" id="1854563"/>
    <lineage>
        <taxon>Bacteria</taxon>
        <taxon>Pseudomonadati</taxon>
        <taxon>Pseudomonadota</taxon>
        <taxon>Gammaproteobacteria</taxon>
        <taxon>Methylococcales</taxon>
        <taxon>Methylococcaceae</taxon>
        <taxon>Methylomonas</taxon>
    </lineage>
</organism>
<keyword evidence="1" id="KW-0812">Transmembrane</keyword>
<dbReference type="InterPro" id="IPR012666">
    <property type="entry name" value="CbtA_put"/>
</dbReference>
<evidence type="ECO:0000256" key="1">
    <source>
        <dbReference type="SAM" id="Phobius"/>
    </source>
</evidence>
<dbReference type="RefSeq" id="WP_192374498.1">
    <property type="nucleotide sequence ID" value="NZ_CAJHIV010000001.1"/>
</dbReference>
<evidence type="ECO:0000313" key="2">
    <source>
        <dbReference type="EMBL" id="MBD9356112.1"/>
    </source>
</evidence>
<sequence length="227" mass="24338">MFKHMVFSSALSGIAAALLLSVLQMFWVTPLILQAERYEVAAEAFAHEHTADAHTHDAAPWQPEDGWQRTVSTISSNALMAIAFALMLTGAYALRKPSGILHGLAWGLAGYTVIFAAPSLGLPPDLPGTSTAAVLSRQGWWLATALATAFGLGLLLLQTRWSLRLLGALAIITPHLLGAPQPEIVTSLAPEALQTQFRWASTLTNGAFWTVLGMLSAITFNRTPNQP</sequence>
<accession>A0ABR9CZ12</accession>
<dbReference type="NCBIfam" id="TIGR02458">
    <property type="entry name" value="CbtA"/>
    <property type="match status" value="1"/>
</dbReference>